<gene>
    <name evidence="1" type="ORF">R1sor_019599</name>
</gene>
<dbReference type="EMBL" id="JBJQOH010000001">
    <property type="protein sequence ID" value="KAL3701577.1"/>
    <property type="molecule type" value="Genomic_DNA"/>
</dbReference>
<accession>A0ABD3IH97</accession>
<evidence type="ECO:0000313" key="1">
    <source>
        <dbReference type="EMBL" id="KAL3701577.1"/>
    </source>
</evidence>
<sequence>MEANCGWEFHCKEEMEDTIKLVVDRSHGQLRCLRTMFCSNEPLLIELSIIESFYVEDESALVLAENCRRSSGAFITREFSGIDLPDGDQEAVAISYYMPGLKHLELKRSNSLTD</sequence>
<dbReference type="AlphaFoldDB" id="A0ABD3IH97"/>
<proteinExistence type="predicted"/>
<comment type="caution">
    <text evidence="1">The sequence shown here is derived from an EMBL/GenBank/DDBJ whole genome shotgun (WGS) entry which is preliminary data.</text>
</comment>
<protein>
    <submittedName>
        <fullName evidence="1">Uncharacterized protein</fullName>
    </submittedName>
</protein>
<name>A0ABD3IH97_9MARC</name>
<dbReference type="Proteomes" id="UP001633002">
    <property type="component" value="Unassembled WGS sequence"/>
</dbReference>
<keyword evidence="2" id="KW-1185">Reference proteome</keyword>
<reference evidence="1 2" key="1">
    <citation type="submission" date="2024-09" db="EMBL/GenBank/DDBJ databases">
        <title>Chromosome-scale assembly of Riccia sorocarpa.</title>
        <authorList>
            <person name="Paukszto L."/>
        </authorList>
    </citation>
    <scope>NUCLEOTIDE SEQUENCE [LARGE SCALE GENOMIC DNA]</scope>
    <source>
        <strain evidence="1">LP-2024</strain>
        <tissue evidence="1">Aerial parts of the thallus</tissue>
    </source>
</reference>
<organism evidence="1 2">
    <name type="scientific">Riccia sorocarpa</name>
    <dbReference type="NCBI Taxonomy" id="122646"/>
    <lineage>
        <taxon>Eukaryota</taxon>
        <taxon>Viridiplantae</taxon>
        <taxon>Streptophyta</taxon>
        <taxon>Embryophyta</taxon>
        <taxon>Marchantiophyta</taxon>
        <taxon>Marchantiopsida</taxon>
        <taxon>Marchantiidae</taxon>
        <taxon>Marchantiales</taxon>
        <taxon>Ricciaceae</taxon>
        <taxon>Riccia</taxon>
    </lineage>
</organism>
<evidence type="ECO:0000313" key="2">
    <source>
        <dbReference type="Proteomes" id="UP001633002"/>
    </source>
</evidence>